<accession>A0A8T3AIL6</accession>
<reference evidence="1" key="1">
    <citation type="journal article" date="2022" name="Front. Genet.">
        <title>Chromosome-Scale Assembly of the Dendrobium nobile Genome Provides Insights Into the Molecular Mechanism of the Biosynthesis of the Medicinal Active Ingredient of Dendrobium.</title>
        <authorList>
            <person name="Xu Q."/>
            <person name="Niu S.-C."/>
            <person name="Li K.-L."/>
            <person name="Zheng P.-J."/>
            <person name="Zhang X.-J."/>
            <person name="Jia Y."/>
            <person name="Liu Y."/>
            <person name="Niu Y.-X."/>
            <person name="Yu L.-H."/>
            <person name="Chen D.-F."/>
            <person name="Zhang G.-Q."/>
        </authorList>
    </citation>
    <scope>NUCLEOTIDE SEQUENCE</scope>
    <source>
        <tissue evidence="1">Leaf</tissue>
    </source>
</reference>
<proteinExistence type="predicted"/>
<dbReference type="EMBL" id="JAGYWB010000016">
    <property type="protein sequence ID" value="KAI0496406.1"/>
    <property type="molecule type" value="Genomic_DNA"/>
</dbReference>
<sequence length="64" mass="7353">MTVLALLPAGLERDFGRNRGSVGYVGFMHSSLLFFVHRSTGWLSSCFLKQLFNKKLKFLIKKLF</sequence>
<evidence type="ECO:0000313" key="2">
    <source>
        <dbReference type="Proteomes" id="UP000829196"/>
    </source>
</evidence>
<dbReference type="AlphaFoldDB" id="A0A8T3AIL6"/>
<organism evidence="1 2">
    <name type="scientific">Dendrobium nobile</name>
    <name type="common">Orchid</name>
    <dbReference type="NCBI Taxonomy" id="94219"/>
    <lineage>
        <taxon>Eukaryota</taxon>
        <taxon>Viridiplantae</taxon>
        <taxon>Streptophyta</taxon>
        <taxon>Embryophyta</taxon>
        <taxon>Tracheophyta</taxon>
        <taxon>Spermatophyta</taxon>
        <taxon>Magnoliopsida</taxon>
        <taxon>Liliopsida</taxon>
        <taxon>Asparagales</taxon>
        <taxon>Orchidaceae</taxon>
        <taxon>Epidendroideae</taxon>
        <taxon>Malaxideae</taxon>
        <taxon>Dendrobiinae</taxon>
        <taxon>Dendrobium</taxon>
    </lineage>
</organism>
<evidence type="ECO:0000313" key="1">
    <source>
        <dbReference type="EMBL" id="KAI0496406.1"/>
    </source>
</evidence>
<gene>
    <name evidence="1" type="ORF">KFK09_022722</name>
</gene>
<name>A0A8T3AIL6_DENNO</name>
<protein>
    <submittedName>
        <fullName evidence="1">Uncharacterized protein</fullName>
    </submittedName>
</protein>
<keyword evidence="2" id="KW-1185">Reference proteome</keyword>
<dbReference type="Proteomes" id="UP000829196">
    <property type="component" value="Unassembled WGS sequence"/>
</dbReference>
<comment type="caution">
    <text evidence="1">The sequence shown here is derived from an EMBL/GenBank/DDBJ whole genome shotgun (WGS) entry which is preliminary data.</text>
</comment>